<gene>
    <name evidence="1" type="ORF">ACFSVN_07290</name>
</gene>
<keyword evidence="2" id="KW-1185">Reference proteome</keyword>
<dbReference type="Proteomes" id="UP001597460">
    <property type="component" value="Unassembled WGS sequence"/>
</dbReference>
<evidence type="ECO:0000313" key="1">
    <source>
        <dbReference type="EMBL" id="MFD2532246.1"/>
    </source>
</evidence>
<reference evidence="2" key="1">
    <citation type="journal article" date="2019" name="Int. J. Syst. Evol. Microbiol.">
        <title>The Global Catalogue of Microorganisms (GCM) 10K type strain sequencing project: providing services to taxonomists for standard genome sequencing and annotation.</title>
        <authorList>
            <consortium name="The Broad Institute Genomics Platform"/>
            <consortium name="The Broad Institute Genome Sequencing Center for Infectious Disease"/>
            <person name="Wu L."/>
            <person name="Ma J."/>
        </authorList>
    </citation>
    <scope>NUCLEOTIDE SEQUENCE [LARGE SCALE GENOMIC DNA]</scope>
    <source>
        <strain evidence="2">KCTC 52042</strain>
    </source>
</reference>
<sequence length="177" mass="20051">MKLGLLIISILFGIQTATYSQIVFEPKEQKKERSLPVHSLYIDILGNAYSYSLNYDVINKNNIGFRVGITPYFDLTINDKELPKNNDRSSQSFLLIGMGNYYFGTGLHRLETGLGMVFSVTDRNIRPGLPTYPAFTGTIGYRIIPFKENITLRLAFTPILSGDEFYPHIGFSIGYIF</sequence>
<dbReference type="RefSeq" id="WP_390300522.1">
    <property type="nucleotide sequence ID" value="NZ_JBHULI010000024.1"/>
</dbReference>
<organism evidence="1 2">
    <name type="scientific">Gracilimonas halophila</name>
    <dbReference type="NCBI Taxonomy" id="1834464"/>
    <lineage>
        <taxon>Bacteria</taxon>
        <taxon>Pseudomonadati</taxon>
        <taxon>Balneolota</taxon>
        <taxon>Balneolia</taxon>
        <taxon>Balneolales</taxon>
        <taxon>Balneolaceae</taxon>
        <taxon>Gracilimonas</taxon>
    </lineage>
</organism>
<comment type="caution">
    <text evidence="1">The sequence shown here is derived from an EMBL/GenBank/DDBJ whole genome shotgun (WGS) entry which is preliminary data.</text>
</comment>
<accession>A0ABW5JJF7</accession>
<dbReference type="EMBL" id="JBHULI010000024">
    <property type="protein sequence ID" value="MFD2532246.1"/>
    <property type="molecule type" value="Genomic_DNA"/>
</dbReference>
<protein>
    <recommendedName>
        <fullName evidence="3">Outer membrane protein beta-barrel domain-containing protein</fullName>
    </recommendedName>
</protein>
<name>A0ABW5JJF7_9BACT</name>
<evidence type="ECO:0000313" key="2">
    <source>
        <dbReference type="Proteomes" id="UP001597460"/>
    </source>
</evidence>
<evidence type="ECO:0008006" key="3">
    <source>
        <dbReference type="Google" id="ProtNLM"/>
    </source>
</evidence>
<proteinExistence type="predicted"/>